<organism evidence="1 2">
    <name type="scientific">Pyrenophora tritici-repentis</name>
    <dbReference type="NCBI Taxonomy" id="45151"/>
    <lineage>
        <taxon>Eukaryota</taxon>
        <taxon>Fungi</taxon>
        <taxon>Dikarya</taxon>
        <taxon>Ascomycota</taxon>
        <taxon>Pezizomycotina</taxon>
        <taxon>Dothideomycetes</taxon>
        <taxon>Pleosporomycetidae</taxon>
        <taxon>Pleosporales</taxon>
        <taxon>Pleosporineae</taxon>
        <taxon>Pleosporaceae</taxon>
        <taxon>Pyrenophora</taxon>
    </lineage>
</organism>
<dbReference type="OMA" id="QTIKATF"/>
<gene>
    <name evidence="1" type="ORF">Ptr86124_006432</name>
</gene>
<reference evidence="2" key="1">
    <citation type="journal article" date="2022" name="Microb. Genom.">
        <title>A global pangenome for the wheat fungal pathogen Pyrenophora tritici-repentis and prediction of effector protein structural homology.</title>
        <authorList>
            <person name="Moolhuijzen P.M."/>
            <person name="See P.T."/>
            <person name="Shi G."/>
            <person name="Powell H.R."/>
            <person name="Cockram J."/>
            <person name="Jorgensen L.N."/>
            <person name="Benslimane H."/>
            <person name="Strelkov S.E."/>
            <person name="Turner J."/>
            <person name="Liu Z."/>
            <person name="Moffat C.S."/>
        </authorList>
    </citation>
    <scope>NUCLEOTIDE SEQUENCE [LARGE SCALE GENOMIC DNA]</scope>
</reference>
<dbReference type="EMBL" id="NRDI02000007">
    <property type="protein sequence ID" value="KAI1515109.1"/>
    <property type="molecule type" value="Genomic_DNA"/>
</dbReference>
<protein>
    <submittedName>
        <fullName evidence="1">Uncharacterized protein</fullName>
    </submittedName>
</protein>
<accession>A0A922NIZ6</accession>
<evidence type="ECO:0000313" key="2">
    <source>
        <dbReference type="Proteomes" id="UP000249757"/>
    </source>
</evidence>
<dbReference type="Proteomes" id="UP000249757">
    <property type="component" value="Unassembled WGS sequence"/>
</dbReference>
<sequence>MDHHYHQPIWPLLEGAYDYTMNVIGEAWSMMWKTVEQPRVQPVRERAAQSLQQEQTIKATFDHGIPTVDCMVRDAKDA</sequence>
<comment type="caution">
    <text evidence="1">The sequence shown here is derived from an EMBL/GenBank/DDBJ whole genome shotgun (WGS) entry which is preliminary data.</text>
</comment>
<proteinExistence type="predicted"/>
<evidence type="ECO:0000313" key="1">
    <source>
        <dbReference type="EMBL" id="KAI1515109.1"/>
    </source>
</evidence>
<keyword evidence="2" id="KW-1185">Reference proteome</keyword>
<dbReference type="AlphaFoldDB" id="A0A922NIZ6"/>
<name>A0A922NIZ6_9PLEO</name>